<reference evidence="1 2" key="1">
    <citation type="submission" date="2019-08" db="EMBL/GenBank/DDBJ databases">
        <title>Bacillus genomes from the desert of Cuatro Cienegas, Coahuila.</title>
        <authorList>
            <person name="Olmedo-Alvarez G."/>
        </authorList>
    </citation>
    <scope>NUCLEOTIDE SEQUENCE [LARGE SCALE GENOMIC DNA]</scope>
    <source>
        <strain evidence="1 2">CH28_1T</strain>
    </source>
</reference>
<dbReference type="Proteomes" id="UP000322524">
    <property type="component" value="Unassembled WGS sequence"/>
</dbReference>
<protein>
    <submittedName>
        <fullName evidence="1">DUF2785 domain-containing protein</fullName>
    </submittedName>
</protein>
<accession>A0A5D4T6T3</accession>
<name>A0A5D4T6T3_9BACI</name>
<evidence type="ECO:0000313" key="1">
    <source>
        <dbReference type="EMBL" id="TYS70418.1"/>
    </source>
</evidence>
<dbReference type="InterPro" id="IPR021247">
    <property type="entry name" value="DUF2785"/>
</dbReference>
<organism evidence="1 2">
    <name type="scientific">Sutcliffiella horikoshii</name>
    <dbReference type="NCBI Taxonomy" id="79883"/>
    <lineage>
        <taxon>Bacteria</taxon>
        <taxon>Bacillati</taxon>
        <taxon>Bacillota</taxon>
        <taxon>Bacilli</taxon>
        <taxon>Bacillales</taxon>
        <taxon>Bacillaceae</taxon>
        <taxon>Sutcliffiella</taxon>
    </lineage>
</organism>
<dbReference type="OrthoDB" id="7619731at2"/>
<comment type="caution">
    <text evidence="1">The sequence shown here is derived from an EMBL/GenBank/DDBJ whole genome shotgun (WGS) entry which is preliminary data.</text>
</comment>
<dbReference type="EMBL" id="VTEV01000001">
    <property type="protein sequence ID" value="TYS70418.1"/>
    <property type="molecule type" value="Genomic_DNA"/>
</dbReference>
<evidence type="ECO:0000313" key="2">
    <source>
        <dbReference type="Proteomes" id="UP000322524"/>
    </source>
</evidence>
<dbReference type="AlphaFoldDB" id="A0A5D4T6T3"/>
<proteinExistence type="predicted"/>
<dbReference type="Pfam" id="PF10978">
    <property type="entry name" value="DUF2785"/>
    <property type="match status" value="1"/>
</dbReference>
<sequence length="312" mass="36448">MKWMQTILLRISVVCLLLSNPLMRKKAKNMIFEEETLKQKLLTIEEKKILDDETFLYTLIDSMMKHIGSTDPILRDNLIYSNFSKFINSGAIPQSKAYNMLEICLDERHLFYKIGEERTDSVFTRSFSSLVVALILTNDDGTFIDAMRLLEIKTAILEYLDKEKDTRGFVKNKGWAHSIAHGADMLTALVCHAHFHINQLSDVLKAIETCLLKEVVYQDEEEERLIFAVEALLEKGMETQMFISWIKDLSSNLNKEYIKHGQTMSFYHSKMNVTNFLKSLYFRLKLMNPDKELLECIEHEIHYWFKESYGQG</sequence>
<gene>
    <name evidence="1" type="ORF">FZC76_00535</name>
</gene>